<accession>A4S9D4</accession>
<organism evidence="2 3">
    <name type="scientific">Ostreococcus lucimarinus (strain CCE9901)</name>
    <dbReference type="NCBI Taxonomy" id="436017"/>
    <lineage>
        <taxon>Eukaryota</taxon>
        <taxon>Viridiplantae</taxon>
        <taxon>Chlorophyta</taxon>
        <taxon>Mamiellophyceae</taxon>
        <taxon>Mamiellales</taxon>
        <taxon>Bathycoccaceae</taxon>
        <taxon>Ostreococcus</taxon>
    </lineage>
</organism>
<evidence type="ECO:0000313" key="2">
    <source>
        <dbReference type="EMBL" id="ABP00209.1"/>
    </source>
</evidence>
<keyword evidence="3" id="KW-1185">Reference proteome</keyword>
<feature type="region of interest" description="Disordered" evidence="1">
    <location>
        <begin position="1"/>
        <end position="26"/>
    </location>
</feature>
<gene>
    <name evidence="2" type="ORF">OSTLU_93889</name>
</gene>
<dbReference type="RefSeq" id="XP_001421915.1">
    <property type="nucleotide sequence ID" value="XM_001421878.1"/>
</dbReference>
<evidence type="ECO:0008006" key="4">
    <source>
        <dbReference type="Google" id="ProtNLM"/>
    </source>
</evidence>
<dbReference type="eggNOG" id="ENOG502SYVX">
    <property type="taxonomic scope" value="Eukaryota"/>
</dbReference>
<name>A4S9D4_OSTLU</name>
<dbReference type="GeneID" id="5005944"/>
<dbReference type="InterPro" id="IPR036034">
    <property type="entry name" value="PDZ_sf"/>
</dbReference>
<dbReference type="OMA" id="VCIACER"/>
<protein>
    <recommendedName>
        <fullName evidence="4">PDZ domain-containing protein</fullName>
    </recommendedName>
</protein>
<dbReference type="KEGG" id="olu:OSTLU_93889"/>
<sequence>MSAAPRRAPDPPALRARARSTRHRDARCRAAVVRRTGEDEPTQTPGVVRRAFAVDLGGPTPAAVALAFPDATDAVCFELTRPLGVVFEQRLSGATTEIFVDEVVENGAAAKAGVERGDVLRLCTAVFEVSAPVDVTTWLNPPAKRKVKAYYECDAKPFDSVMDALASHGVQIDTPNGKEDVKFVGLVLQRARA</sequence>
<dbReference type="AlphaFoldDB" id="A4S9D4"/>
<feature type="compositionally biased region" description="Basic residues" evidence="1">
    <location>
        <begin position="16"/>
        <end position="26"/>
    </location>
</feature>
<dbReference type="Proteomes" id="UP000001568">
    <property type="component" value="Chromosome 16"/>
</dbReference>
<dbReference type="OrthoDB" id="497638at2759"/>
<dbReference type="Gramene" id="ABP00209">
    <property type="protein sequence ID" value="ABP00209"/>
    <property type="gene ID" value="OSTLU_93889"/>
</dbReference>
<reference evidence="2 3" key="1">
    <citation type="journal article" date="2007" name="Proc. Natl. Acad. Sci. U.S.A.">
        <title>The tiny eukaryote Ostreococcus provides genomic insights into the paradox of plankton speciation.</title>
        <authorList>
            <person name="Palenik B."/>
            <person name="Grimwood J."/>
            <person name="Aerts A."/>
            <person name="Rouze P."/>
            <person name="Salamov A."/>
            <person name="Putnam N."/>
            <person name="Dupont C."/>
            <person name="Jorgensen R."/>
            <person name="Derelle E."/>
            <person name="Rombauts S."/>
            <person name="Zhou K."/>
            <person name="Otillar R."/>
            <person name="Merchant S.S."/>
            <person name="Podell S."/>
            <person name="Gaasterland T."/>
            <person name="Napoli C."/>
            <person name="Gendler K."/>
            <person name="Manuell A."/>
            <person name="Tai V."/>
            <person name="Vallon O."/>
            <person name="Piganeau G."/>
            <person name="Jancek S."/>
            <person name="Heijde M."/>
            <person name="Jabbari K."/>
            <person name="Bowler C."/>
            <person name="Lohr M."/>
            <person name="Robbens S."/>
            <person name="Werner G."/>
            <person name="Dubchak I."/>
            <person name="Pazour G.J."/>
            <person name="Ren Q."/>
            <person name="Paulsen I."/>
            <person name="Delwiche C."/>
            <person name="Schmutz J."/>
            <person name="Rokhsar D."/>
            <person name="Van de Peer Y."/>
            <person name="Moreau H."/>
            <person name="Grigoriev I.V."/>
        </authorList>
    </citation>
    <scope>NUCLEOTIDE SEQUENCE [LARGE SCALE GENOMIC DNA]</scope>
    <source>
        <strain evidence="2 3">CCE9901</strain>
    </source>
</reference>
<proteinExistence type="predicted"/>
<dbReference type="HOGENOM" id="CLU_1410913_0_0_1"/>
<dbReference type="EMBL" id="CP000596">
    <property type="protein sequence ID" value="ABP00209.1"/>
    <property type="molecule type" value="Genomic_DNA"/>
</dbReference>
<evidence type="ECO:0000313" key="3">
    <source>
        <dbReference type="Proteomes" id="UP000001568"/>
    </source>
</evidence>
<evidence type="ECO:0000256" key="1">
    <source>
        <dbReference type="SAM" id="MobiDB-lite"/>
    </source>
</evidence>
<dbReference type="SUPFAM" id="SSF50156">
    <property type="entry name" value="PDZ domain-like"/>
    <property type="match status" value="1"/>
</dbReference>